<evidence type="ECO:0000256" key="3">
    <source>
        <dbReference type="ARBA" id="ARBA00022475"/>
    </source>
</evidence>
<keyword evidence="6 7" id="KW-0472">Membrane</keyword>
<dbReference type="InterPro" id="IPR002528">
    <property type="entry name" value="MATE_fam"/>
</dbReference>
<dbReference type="RefSeq" id="WP_250141003.1">
    <property type="nucleotide sequence ID" value="NZ_JALIQP010000003.1"/>
</dbReference>
<dbReference type="InterPro" id="IPR052031">
    <property type="entry name" value="Membrane_Transporter-Flippase"/>
</dbReference>
<keyword evidence="5 7" id="KW-1133">Transmembrane helix</keyword>
<evidence type="ECO:0000256" key="1">
    <source>
        <dbReference type="ARBA" id="ARBA00004651"/>
    </source>
</evidence>
<feature type="transmembrane region" description="Helical" evidence="7">
    <location>
        <begin position="430"/>
        <end position="450"/>
    </location>
</feature>
<evidence type="ECO:0000256" key="6">
    <source>
        <dbReference type="ARBA" id="ARBA00023136"/>
    </source>
</evidence>
<feature type="transmembrane region" description="Helical" evidence="7">
    <location>
        <begin position="289"/>
        <end position="308"/>
    </location>
</feature>
<reference evidence="8 9" key="1">
    <citation type="journal article" date="2019" name="Int. J. Syst. Evol. Microbiol.">
        <title>The Global Catalogue of Microorganisms (GCM) 10K type strain sequencing project: providing services to taxonomists for standard genome sequencing and annotation.</title>
        <authorList>
            <consortium name="The Broad Institute Genomics Platform"/>
            <consortium name="The Broad Institute Genome Sequencing Center for Infectious Disease"/>
            <person name="Wu L."/>
            <person name="Ma J."/>
        </authorList>
    </citation>
    <scope>NUCLEOTIDE SEQUENCE [LARGE SCALE GENOMIC DNA]</scope>
    <source>
        <strain evidence="8 9">WLHS5</strain>
    </source>
</reference>
<evidence type="ECO:0000256" key="5">
    <source>
        <dbReference type="ARBA" id="ARBA00022989"/>
    </source>
</evidence>
<protein>
    <submittedName>
        <fullName evidence="8">MATE family efflux transporter</fullName>
    </submittedName>
</protein>
<feature type="transmembrane region" description="Helical" evidence="7">
    <location>
        <begin position="320"/>
        <end position="345"/>
    </location>
</feature>
<comment type="subcellular location">
    <subcellularLocation>
        <location evidence="1">Cell membrane</location>
        <topology evidence="1">Multi-pass membrane protein</topology>
    </subcellularLocation>
</comment>
<evidence type="ECO:0000256" key="7">
    <source>
        <dbReference type="SAM" id="Phobius"/>
    </source>
</evidence>
<keyword evidence="3" id="KW-1003">Cell membrane</keyword>
<feature type="transmembrane region" description="Helical" evidence="7">
    <location>
        <begin position="141"/>
        <end position="162"/>
    </location>
</feature>
<gene>
    <name evidence="8" type="ORF">ACFO5R_20265</name>
</gene>
<feature type="transmembrane region" description="Helical" evidence="7">
    <location>
        <begin position="400"/>
        <end position="424"/>
    </location>
</feature>
<dbReference type="EMBL" id="JBHSFA010000011">
    <property type="protein sequence ID" value="MFC4544267.1"/>
    <property type="molecule type" value="Genomic_DNA"/>
</dbReference>
<dbReference type="CDD" id="cd13142">
    <property type="entry name" value="MATE_like_12"/>
    <property type="match status" value="1"/>
</dbReference>
<feature type="transmembrane region" description="Helical" evidence="7">
    <location>
        <begin position="20"/>
        <end position="38"/>
    </location>
</feature>
<feature type="transmembrane region" description="Helical" evidence="7">
    <location>
        <begin position="262"/>
        <end position="283"/>
    </location>
</feature>
<dbReference type="NCBIfam" id="TIGR00797">
    <property type="entry name" value="matE"/>
    <property type="match status" value="1"/>
</dbReference>
<sequence>MSDQVAEESLTEGTLVRPMFRLAWPLVVIQLLQVAYNVGDTFWLGALSPDAVGAVSLAFPLLFLLIAVGGGFTAAGAILVAQHTGAESGEDGLIAGQTLSFVSLVAIGLGLLGYAATDPMLALLPAQGDTQAAIIPLAAEYLRVFFLGLPFLFGFFVFVSLMRGYGNTRAPMRVMAISVLLNLVIDPVFIFGVGPVPRLEVQGAAVASVLSRALATAIGFYVLYYTDVGPDIRAEHLVPRLEYVGEITRLGVPTALEQSMTALAMIAMTAMVVTFPPAVVAAYGLGNRLISLAFLPALGLGQATDTIVGQNLGADRADRAARATWIAAGVIAAIMLAAAAVAFLFPEPFVSVFLTAEAEGRAATIDYGVTYLQFAAGAFVFMGVLQVIQGAFRGAGNTKTALVFAVFGLWVVRVPVTYYLIFVAGWGTTGIWTGVLVGDVVGALAAVAWFTRGTWKGSIVDEDETVACETPEDTAAAE</sequence>
<organism evidence="8 9">
    <name type="scientific">Halosolutus amylolyticus</name>
    <dbReference type="NCBI Taxonomy" id="2932267"/>
    <lineage>
        <taxon>Archaea</taxon>
        <taxon>Methanobacteriati</taxon>
        <taxon>Methanobacteriota</taxon>
        <taxon>Stenosarchaea group</taxon>
        <taxon>Halobacteria</taxon>
        <taxon>Halobacteriales</taxon>
        <taxon>Natrialbaceae</taxon>
        <taxon>Halosolutus</taxon>
    </lineage>
</organism>
<evidence type="ECO:0000256" key="2">
    <source>
        <dbReference type="ARBA" id="ARBA00022448"/>
    </source>
</evidence>
<dbReference type="AlphaFoldDB" id="A0ABD5PUY1"/>
<dbReference type="PANTHER" id="PTHR43549">
    <property type="entry name" value="MULTIDRUG RESISTANCE PROTEIN YPNP-RELATED"/>
    <property type="match status" value="1"/>
</dbReference>
<keyword evidence="2" id="KW-0813">Transport</keyword>
<dbReference type="InterPro" id="IPR048279">
    <property type="entry name" value="MdtK-like"/>
</dbReference>
<keyword evidence="4 7" id="KW-0812">Transmembrane</keyword>
<name>A0ABD5PUY1_9EURY</name>
<keyword evidence="9" id="KW-1185">Reference proteome</keyword>
<dbReference type="Pfam" id="PF01554">
    <property type="entry name" value="MatE"/>
    <property type="match status" value="2"/>
</dbReference>
<accession>A0ABD5PUY1</accession>
<feature type="transmembrane region" description="Helical" evidence="7">
    <location>
        <begin position="58"/>
        <end position="81"/>
    </location>
</feature>
<feature type="transmembrane region" description="Helical" evidence="7">
    <location>
        <begin position="205"/>
        <end position="224"/>
    </location>
</feature>
<dbReference type="GO" id="GO:0005886">
    <property type="term" value="C:plasma membrane"/>
    <property type="evidence" value="ECO:0007669"/>
    <property type="project" value="UniProtKB-SubCell"/>
</dbReference>
<proteinExistence type="predicted"/>
<feature type="transmembrane region" description="Helical" evidence="7">
    <location>
        <begin position="174"/>
        <end position="193"/>
    </location>
</feature>
<evidence type="ECO:0000313" key="9">
    <source>
        <dbReference type="Proteomes" id="UP001595898"/>
    </source>
</evidence>
<dbReference type="PANTHER" id="PTHR43549:SF2">
    <property type="entry name" value="MULTIDRUG RESISTANCE PROTEIN NORM-RELATED"/>
    <property type="match status" value="1"/>
</dbReference>
<evidence type="ECO:0000313" key="8">
    <source>
        <dbReference type="EMBL" id="MFC4544267.1"/>
    </source>
</evidence>
<comment type="caution">
    <text evidence="8">The sequence shown here is derived from an EMBL/GenBank/DDBJ whole genome shotgun (WGS) entry which is preliminary data.</text>
</comment>
<feature type="transmembrane region" description="Helical" evidence="7">
    <location>
        <begin position="93"/>
        <end position="116"/>
    </location>
</feature>
<dbReference type="Proteomes" id="UP001595898">
    <property type="component" value="Unassembled WGS sequence"/>
</dbReference>
<evidence type="ECO:0000256" key="4">
    <source>
        <dbReference type="ARBA" id="ARBA00022692"/>
    </source>
</evidence>
<dbReference type="PIRSF" id="PIRSF006603">
    <property type="entry name" value="DinF"/>
    <property type="match status" value="1"/>
</dbReference>
<feature type="transmembrane region" description="Helical" evidence="7">
    <location>
        <begin position="365"/>
        <end position="388"/>
    </location>
</feature>